<keyword evidence="2" id="KW-1185">Reference proteome</keyword>
<feature type="region of interest" description="Disordered" evidence="1">
    <location>
        <begin position="104"/>
        <end position="166"/>
    </location>
</feature>
<sequence>MATMETESRRALARLETRLVASRLEVVMQTLGQPVERVWPEVAKTSPSSCVEEVVDDGGRADEGLVHLYGSAVGVGKDISDVLMLEGFDEDVHNIAGLIGEVVERGGGGSGGGGGGGERRPRLGEGEARGVGGTGVRGGEGRRFGGVGAGRGDGRGFDSRMEPVAV</sequence>
<name>A0A6I9RYN4_ELAGV</name>
<dbReference type="Proteomes" id="UP000504607">
    <property type="component" value="Chromosome 11"/>
</dbReference>
<accession>A0A6I9RYN4</accession>
<evidence type="ECO:0000313" key="3">
    <source>
        <dbReference type="RefSeq" id="XP_010934381.1"/>
    </source>
</evidence>
<dbReference type="FunCoup" id="A0A6I9RYN4">
    <property type="interactions" value="11"/>
</dbReference>
<protein>
    <submittedName>
        <fullName evidence="3">Glycine-rich cell wall structural protein 1.0-like</fullName>
    </submittedName>
</protein>
<feature type="compositionally biased region" description="Gly residues" evidence="1">
    <location>
        <begin position="105"/>
        <end position="116"/>
    </location>
</feature>
<dbReference type="InParanoid" id="A0A6I9RYN4"/>
<feature type="compositionally biased region" description="Basic and acidic residues" evidence="1">
    <location>
        <begin position="117"/>
        <end position="128"/>
    </location>
</feature>
<gene>
    <name evidence="3" type="primary">LOC105054541</name>
</gene>
<feature type="compositionally biased region" description="Basic and acidic residues" evidence="1">
    <location>
        <begin position="152"/>
        <end position="166"/>
    </location>
</feature>
<dbReference type="RefSeq" id="XP_010934381.1">
    <property type="nucleotide sequence ID" value="XM_010936079.1"/>
</dbReference>
<evidence type="ECO:0000313" key="2">
    <source>
        <dbReference type="Proteomes" id="UP000504607"/>
    </source>
</evidence>
<evidence type="ECO:0000256" key="1">
    <source>
        <dbReference type="SAM" id="MobiDB-lite"/>
    </source>
</evidence>
<feature type="compositionally biased region" description="Gly residues" evidence="1">
    <location>
        <begin position="129"/>
        <end position="151"/>
    </location>
</feature>
<dbReference type="AlphaFoldDB" id="A0A6I9RYN4"/>
<reference evidence="3" key="1">
    <citation type="submission" date="2025-08" db="UniProtKB">
        <authorList>
            <consortium name="RefSeq"/>
        </authorList>
    </citation>
    <scope>IDENTIFICATION</scope>
</reference>
<proteinExistence type="predicted"/>
<organism evidence="2 3">
    <name type="scientific">Elaeis guineensis var. tenera</name>
    <name type="common">Oil palm</name>
    <dbReference type="NCBI Taxonomy" id="51953"/>
    <lineage>
        <taxon>Eukaryota</taxon>
        <taxon>Viridiplantae</taxon>
        <taxon>Streptophyta</taxon>
        <taxon>Embryophyta</taxon>
        <taxon>Tracheophyta</taxon>
        <taxon>Spermatophyta</taxon>
        <taxon>Magnoliopsida</taxon>
        <taxon>Liliopsida</taxon>
        <taxon>Arecaceae</taxon>
        <taxon>Arecoideae</taxon>
        <taxon>Cocoseae</taxon>
        <taxon>Elaeidinae</taxon>
        <taxon>Elaeis</taxon>
    </lineage>
</organism>